<evidence type="ECO:0000256" key="1">
    <source>
        <dbReference type="ARBA" id="ARBA00022679"/>
    </source>
</evidence>
<dbReference type="InterPro" id="IPR024925">
    <property type="entry name" value="Malonyl_CoA-ACP_transAc"/>
</dbReference>
<keyword evidence="2 4" id="KW-0012">Acyltransferase</keyword>
<dbReference type="SMART" id="SM00827">
    <property type="entry name" value="PKS_AT"/>
    <property type="match status" value="1"/>
</dbReference>
<dbReference type="InterPro" id="IPR001227">
    <property type="entry name" value="Ac_transferase_dom_sf"/>
</dbReference>
<dbReference type="PANTHER" id="PTHR42681:SF1">
    <property type="entry name" value="MALONYL-COA-ACYL CARRIER PROTEIN TRANSACYLASE, MITOCHONDRIAL"/>
    <property type="match status" value="1"/>
</dbReference>
<dbReference type="Pfam" id="PF00698">
    <property type="entry name" value="Acyl_transf_1"/>
    <property type="match status" value="1"/>
</dbReference>
<dbReference type="InterPro" id="IPR014043">
    <property type="entry name" value="Acyl_transferase_dom"/>
</dbReference>
<dbReference type="PIRSF" id="PIRSF000446">
    <property type="entry name" value="Mct"/>
    <property type="match status" value="1"/>
</dbReference>
<keyword evidence="1 4" id="KW-0808">Transferase</keyword>
<dbReference type="SUPFAM" id="SSF52151">
    <property type="entry name" value="FabD/lysophospholipase-like"/>
    <property type="match status" value="1"/>
</dbReference>
<dbReference type="Gene3D" id="3.30.70.250">
    <property type="entry name" value="Malonyl-CoA ACP transacylase, ACP-binding"/>
    <property type="match status" value="1"/>
</dbReference>
<dbReference type="Gene3D" id="3.40.366.10">
    <property type="entry name" value="Malonyl-Coenzyme A Acyl Carrier Protein, domain 2"/>
    <property type="match status" value="1"/>
</dbReference>
<accession>A0A926D2Y3</accession>
<dbReference type="InterPro" id="IPR016035">
    <property type="entry name" value="Acyl_Trfase/lysoPLipase"/>
</dbReference>
<evidence type="ECO:0000256" key="5">
    <source>
        <dbReference type="PIRSR" id="PIRSR000446-1"/>
    </source>
</evidence>
<comment type="catalytic activity">
    <reaction evidence="3 4">
        <text>holo-[ACP] + malonyl-CoA = malonyl-[ACP] + CoA</text>
        <dbReference type="Rhea" id="RHEA:41792"/>
        <dbReference type="Rhea" id="RHEA-COMP:9623"/>
        <dbReference type="Rhea" id="RHEA-COMP:9685"/>
        <dbReference type="ChEBI" id="CHEBI:57287"/>
        <dbReference type="ChEBI" id="CHEBI:57384"/>
        <dbReference type="ChEBI" id="CHEBI:64479"/>
        <dbReference type="ChEBI" id="CHEBI:78449"/>
        <dbReference type="EC" id="2.3.1.39"/>
    </reaction>
</comment>
<dbReference type="EMBL" id="JACRSR010000001">
    <property type="protein sequence ID" value="MBC8530382.1"/>
    <property type="molecule type" value="Genomic_DNA"/>
</dbReference>
<dbReference type="NCBIfam" id="TIGR00128">
    <property type="entry name" value="fabD"/>
    <property type="match status" value="1"/>
</dbReference>
<evidence type="ECO:0000313" key="8">
    <source>
        <dbReference type="Proteomes" id="UP000623172"/>
    </source>
</evidence>
<feature type="active site" evidence="5">
    <location>
        <position position="198"/>
    </location>
</feature>
<proteinExistence type="inferred from homology"/>
<evidence type="ECO:0000313" key="7">
    <source>
        <dbReference type="EMBL" id="MBC8530382.1"/>
    </source>
</evidence>
<evidence type="ECO:0000256" key="3">
    <source>
        <dbReference type="ARBA" id="ARBA00048462"/>
    </source>
</evidence>
<dbReference type="InterPro" id="IPR050858">
    <property type="entry name" value="Mal-CoA-ACP_Trans/PKS_FabD"/>
</dbReference>
<dbReference type="GO" id="GO:0004314">
    <property type="term" value="F:[acyl-carrier-protein] S-malonyltransferase activity"/>
    <property type="evidence" value="ECO:0007669"/>
    <property type="project" value="UniProtKB-EC"/>
</dbReference>
<protein>
    <recommendedName>
        <fullName evidence="4">Malonyl CoA-acyl carrier protein transacylase</fullName>
        <ecNumber evidence="4">2.3.1.39</ecNumber>
    </recommendedName>
</protein>
<dbReference type="RefSeq" id="WP_249314278.1">
    <property type="nucleotide sequence ID" value="NZ_JACRSR010000001.1"/>
</dbReference>
<comment type="caution">
    <text evidence="7">The sequence shown here is derived from an EMBL/GenBank/DDBJ whole genome shotgun (WGS) entry which is preliminary data.</text>
</comment>
<keyword evidence="8" id="KW-1185">Reference proteome</keyword>
<organism evidence="7 8">
    <name type="scientific">Gehongia tenuis</name>
    <dbReference type="NCBI Taxonomy" id="2763655"/>
    <lineage>
        <taxon>Bacteria</taxon>
        <taxon>Bacillati</taxon>
        <taxon>Bacillota</taxon>
        <taxon>Clostridia</taxon>
        <taxon>Christensenellales</taxon>
        <taxon>Christensenellaceae</taxon>
        <taxon>Gehongia</taxon>
    </lineage>
</organism>
<dbReference type="GO" id="GO:0006633">
    <property type="term" value="P:fatty acid biosynthetic process"/>
    <property type="evidence" value="ECO:0007669"/>
    <property type="project" value="TreeGrafter"/>
</dbReference>
<dbReference type="Proteomes" id="UP000623172">
    <property type="component" value="Unassembled WGS sequence"/>
</dbReference>
<evidence type="ECO:0000259" key="6">
    <source>
        <dbReference type="SMART" id="SM00827"/>
    </source>
</evidence>
<feature type="domain" description="Malonyl-CoA:ACP transacylase (MAT)" evidence="6">
    <location>
        <begin position="7"/>
        <end position="310"/>
    </location>
</feature>
<dbReference type="SUPFAM" id="SSF55048">
    <property type="entry name" value="Probable ACP-binding domain of malonyl-CoA ACP transacylase"/>
    <property type="match status" value="1"/>
</dbReference>
<name>A0A926D2Y3_9FIRM</name>
<comment type="similarity">
    <text evidence="4">Belongs to the fabD family.</text>
</comment>
<sequence length="310" mass="32419">MGKLAFIFAGQGAQKPGMGHSLYEGSAAAREIFERAENIRPGMKKLCFEGPAEELNETVNTQPALFTAEAAAFAALAEAGVRPELTAGFSAGEYGALHAAGALDFEPCLRLIMARAEHMQRAASVHPGSMLALIGGTAEDALELCRDAEEAGVILPVNYNCPGQTVVAGENPAIERAEDLAKERRLRAVRLAVSGAFHSPLMVEAAKAFKADLAAAAFEAPKIPIVSNVTAQPMGRADFAALEAAQVKSPVRWEESVRTLMELGADAFVEVGPGKTLAGFLKRIDRHLPVWGTEDMGGVAAAAAALKGGA</sequence>
<dbReference type="InterPro" id="IPR004410">
    <property type="entry name" value="Malonyl_CoA-ACP_transAc_FabD"/>
</dbReference>
<feature type="active site" evidence="5">
    <location>
        <position position="90"/>
    </location>
</feature>
<dbReference type="AlphaFoldDB" id="A0A926D2Y3"/>
<gene>
    <name evidence="7" type="primary">fabD</name>
    <name evidence="7" type="ORF">H8696_00795</name>
</gene>
<reference evidence="7" key="1">
    <citation type="submission" date="2020-08" db="EMBL/GenBank/DDBJ databases">
        <title>Genome public.</title>
        <authorList>
            <person name="Liu C."/>
            <person name="Sun Q."/>
        </authorList>
    </citation>
    <scope>NUCLEOTIDE SEQUENCE</scope>
    <source>
        <strain evidence="7">NSJ-53</strain>
    </source>
</reference>
<dbReference type="PANTHER" id="PTHR42681">
    <property type="entry name" value="MALONYL-COA-ACYL CARRIER PROTEIN TRANSACYLASE, MITOCHONDRIAL"/>
    <property type="match status" value="1"/>
</dbReference>
<evidence type="ECO:0000256" key="2">
    <source>
        <dbReference type="ARBA" id="ARBA00023315"/>
    </source>
</evidence>
<dbReference type="EC" id="2.3.1.39" evidence="4"/>
<evidence type="ECO:0000256" key="4">
    <source>
        <dbReference type="PIRNR" id="PIRNR000446"/>
    </source>
</evidence>
<dbReference type="InterPro" id="IPR016036">
    <property type="entry name" value="Malonyl_transacylase_ACP-bd"/>
</dbReference>
<dbReference type="GO" id="GO:0005829">
    <property type="term" value="C:cytosol"/>
    <property type="evidence" value="ECO:0007669"/>
    <property type="project" value="TreeGrafter"/>
</dbReference>